<keyword evidence="2" id="KW-1185">Reference proteome</keyword>
<evidence type="ECO:0000313" key="2">
    <source>
        <dbReference type="Proteomes" id="UP000031982"/>
    </source>
</evidence>
<comment type="caution">
    <text evidence="1">The sequence shown here is derived from an EMBL/GenBank/DDBJ whole genome shotgun (WGS) entry which is preliminary data.</text>
</comment>
<dbReference type="Proteomes" id="UP000031982">
    <property type="component" value="Unassembled WGS sequence"/>
</dbReference>
<name>A0ABR5AU38_BACBA</name>
<evidence type="ECO:0000313" key="1">
    <source>
        <dbReference type="EMBL" id="KIL78135.1"/>
    </source>
</evidence>
<protein>
    <submittedName>
        <fullName evidence="1">YdjQ protein</fullName>
    </submittedName>
</protein>
<gene>
    <name evidence="1" type="ORF">SD77_0736</name>
</gene>
<proteinExistence type="predicted"/>
<organism evidence="1 2">
    <name type="scientific">Bacillus badius</name>
    <dbReference type="NCBI Taxonomy" id="1455"/>
    <lineage>
        <taxon>Bacteria</taxon>
        <taxon>Bacillati</taxon>
        <taxon>Bacillota</taxon>
        <taxon>Bacilli</taxon>
        <taxon>Bacillales</taxon>
        <taxon>Bacillaceae</taxon>
        <taxon>Pseudobacillus</taxon>
    </lineage>
</organism>
<dbReference type="EMBL" id="JXLP01000010">
    <property type="protein sequence ID" value="KIL78135.1"/>
    <property type="molecule type" value="Genomic_DNA"/>
</dbReference>
<reference evidence="1 2" key="1">
    <citation type="submission" date="2015-01" db="EMBL/GenBank/DDBJ databases">
        <title>Genome Assembly of Bacillus badius MTCC 1458.</title>
        <authorList>
            <person name="Verma A."/>
            <person name="Khatri I."/>
            <person name="Mual P."/>
            <person name="Subramanian S."/>
            <person name="Krishnamurthi S."/>
        </authorList>
    </citation>
    <scope>NUCLEOTIDE SEQUENCE [LARGE SCALE GENOMIC DNA]</scope>
    <source>
        <strain evidence="1 2">MTCC 1458</strain>
    </source>
</reference>
<dbReference type="RefSeq" id="WP_041113899.1">
    <property type="nucleotide sequence ID" value="NZ_JARTHD010000024.1"/>
</dbReference>
<accession>A0ABR5AU38</accession>
<sequence length="326" mass="35859">MNKEAAQQIAARFARDYEQLVNAVSWGTDKRQLLSIIAQYAAAGKDFSAKEFLQLSDHIKANSGWLSGLKGALNYSVTALLLTGASDPYDAFEKMQQSYQLLLDNKFRKTSFTYIAAITLISAAEDAEGRAQVAAQAKEVHENMKKKHYFLTSYDDYPLSILLAVQDQDGLMEKIEFYYAALSEGPFRKGNDLQLLSHILAQGTENDKELLVDRAIHWMENLRSRGLKIKGLHYPILGLLALIDKPENLLEEVMVLSEAFCEQKLFKWYKDMGLLIAGQMVVRQRTAGNQAASASLAVSIEAVLQAQQAAAVAAISAGAAAASSGE</sequence>
<dbReference type="Pfam" id="PF13170">
    <property type="entry name" value="DUF4003"/>
    <property type="match status" value="1"/>
</dbReference>
<dbReference type="InterPro" id="IPR025062">
    <property type="entry name" value="DUF4003"/>
</dbReference>